<evidence type="ECO:0000256" key="1">
    <source>
        <dbReference type="ARBA" id="ARBA00004496"/>
    </source>
</evidence>
<evidence type="ECO:0000256" key="2">
    <source>
        <dbReference type="ARBA" id="ARBA00022490"/>
    </source>
</evidence>
<dbReference type="Proteomes" id="UP001604277">
    <property type="component" value="Unassembled WGS sequence"/>
</dbReference>
<comment type="caution">
    <text evidence="5">The sequence shown here is derived from an EMBL/GenBank/DDBJ whole genome shotgun (WGS) entry which is preliminary data.</text>
</comment>
<reference evidence="6" key="1">
    <citation type="submission" date="2024-07" db="EMBL/GenBank/DDBJ databases">
        <title>Two chromosome-level genome assemblies of Korean endemic species Abeliophyllum distichum and Forsythia ovata (Oleaceae).</title>
        <authorList>
            <person name="Jang H."/>
        </authorList>
    </citation>
    <scope>NUCLEOTIDE SEQUENCE [LARGE SCALE GENOMIC DNA]</scope>
</reference>
<feature type="region of interest" description="Disordered" evidence="4">
    <location>
        <begin position="130"/>
        <end position="154"/>
    </location>
</feature>
<name>A0ABD1RIE9_9LAMI</name>
<sequence length="154" mass="16851">MILAKDRELTEVLNELAKAKGLLAKLGFPEQLRNLYLIGLITTPLQNSALKSKTTKILKAFELEQSKSAWKVQIEKEKSLKSLARSLTVWLNFLLENPGSCGCNVTEFTGEVDRSGGGVGGANEILVNNGKRDSLPSRGVGVDGPWRGLKRQKD</sequence>
<proteinExistence type="predicted"/>
<dbReference type="GO" id="GO:0005737">
    <property type="term" value="C:cytoplasm"/>
    <property type="evidence" value="ECO:0007669"/>
    <property type="project" value="UniProtKB-SubCell"/>
</dbReference>
<accession>A0ABD1RIE9</accession>
<dbReference type="EMBL" id="JBFOLJ010000012">
    <property type="protein sequence ID" value="KAL2487538.1"/>
    <property type="molecule type" value="Genomic_DNA"/>
</dbReference>
<evidence type="ECO:0000313" key="5">
    <source>
        <dbReference type="EMBL" id="KAL2487538.1"/>
    </source>
</evidence>
<comment type="subcellular location">
    <subcellularLocation>
        <location evidence="1">Cytoplasm</location>
    </subcellularLocation>
</comment>
<gene>
    <name evidence="5" type="ORF">Fot_40830</name>
</gene>
<dbReference type="GO" id="GO:0005516">
    <property type="term" value="F:calmodulin binding"/>
    <property type="evidence" value="ECO:0007669"/>
    <property type="project" value="UniProtKB-KW"/>
</dbReference>
<dbReference type="AlphaFoldDB" id="A0ABD1RIE9"/>
<organism evidence="5 6">
    <name type="scientific">Forsythia ovata</name>
    <dbReference type="NCBI Taxonomy" id="205694"/>
    <lineage>
        <taxon>Eukaryota</taxon>
        <taxon>Viridiplantae</taxon>
        <taxon>Streptophyta</taxon>
        <taxon>Embryophyta</taxon>
        <taxon>Tracheophyta</taxon>
        <taxon>Spermatophyta</taxon>
        <taxon>Magnoliopsida</taxon>
        <taxon>eudicotyledons</taxon>
        <taxon>Gunneridae</taxon>
        <taxon>Pentapetalae</taxon>
        <taxon>asterids</taxon>
        <taxon>lamiids</taxon>
        <taxon>Lamiales</taxon>
        <taxon>Oleaceae</taxon>
        <taxon>Forsythieae</taxon>
        <taxon>Forsythia</taxon>
    </lineage>
</organism>
<evidence type="ECO:0000313" key="6">
    <source>
        <dbReference type="Proteomes" id="UP001604277"/>
    </source>
</evidence>
<protein>
    <submittedName>
        <fullName evidence="5">Abnormal spindle-like microcephaly-associated protein-like protein</fullName>
    </submittedName>
</protein>
<evidence type="ECO:0000256" key="4">
    <source>
        <dbReference type="SAM" id="MobiDB-lite"/>
    </source>
</evidence>
<keyword evidence="6" id="KW-1185">Reference proteome</keyword>
<dbReference type="InterPro" id="IPR051185">
    <property type="entry name" value="ASPM"/>
</dbReference>
<dbReference type="PANTHER" id="PTHR22706:SF1">
    <property type="entry name" value="ASSEMBLY FACTOR FOR SPINDLE MICROTUBULES"/>
    <property type="match status" value="1"/>
</dbReference>
<evidence type="ECO:0000256" key="3">
    <source>
        <dbReference type="ARBA" id="ARBA00022860"/>
    </source>
</evidence>
<dbReference type="PANTHER" id="PTHR22706">
    <property type="entry name" value="ASSEMBLY FACTOR FOR SPINDLE MICROTUBULES"/>
    <property type="match status" value="1"/>
</dbReference>
<keyword evidence="2" id="KW-0963">Cytoplasm</keyword>
<keyword evidence="3" id="KW-0112">Calmodulin-binding</keyword>